<proteinExistence type="predicted"/>
<dbReference type="Gene3D" id="1.10.287.110">
    <property type="entry name" value="DnaJ domain"/>
    <property type="match status" value="1"/>
</dbReference>
<sequence>MGPMGRKALLDGSTETVILSCCAPVQLVAGGYVAAAQYKCEAAGVAFATRFEARARAYEDDESGSLSDDETVPRGEEYGKSSPKDKKMAGGYLKISELLKGVQLYDLMGISEGASQEEVKKAYRSLALSAHPDKLVSAEPEEVKKVEENFIKIQEAYELLSDPVKRRQYDSSLEFDESLPKLRNREDFFRVFGEAFRRNARFSVKRPVPELGTLEDEPRVWKRFYDFWENFQSWRDPVILAQQAGEEICDLAEAECREERCRWDA</sequence>
<dbReference type="InterPro" id="IPR018253">
    <property type="entry name" value="DnaJ_domain_CS"/>
</dbReference>
<dbReference type="InterPro" id="IPR054076">
    <property type="entry name" value="ZUO1-like_ZHD"/>
</dbReference>
<evidence type="ECO:0000259" key="2">
    <source>
        <dbReference type="PROSITE" id="PS50076"/>
    </source>
</evidence>
<evidence type="ECO:0000313" key="3">
    <source>
        <dbReference type="EMBL" id="CAK8987799.1"/>
    </source>
</evidence>
<dbReference type="PANTHER" id="PTHR43999">
    <property type="entry name" value="DNAJ HOMOLOG SUBFAMILY C MEMBER 2"/>
    <property type="match status" value="1"/>
</dbReference>
<accession>A0ABP0HF60</accession>
<dbReference type="SUPFAM" id="SSF46565">
    <property type="entry name" value="Chaperone J-domain"/>
    <property type="match status" value="1"/>
</dbReference>
<dbReference type="InterPro" id="IPR044634">
    <property type="entry name" value="Zuotin/DnaJC2"/>
</dbReference>
<comment type="caution">
    <text evidence="3">The sequence shown here is derived from an EMBL/GenBank/DDBJ whole genome shotgun (WGS) entry which is preliminary data.</text>
</comment>
<reference evidence="3 4" key="1">
    <citation type="submission" date="2024-02" db="EMBL/GenBank/DDBJ databases">
        <authorList>
            <person name="Chen Y."/>
            <person name="Shah S."/>
            <person name="Dougan E. K."/>
            <person name="Thang M."/>
            <person name="Chan C."/>
        </authorList>
    </citation>
    <scope>NUCLEOTIDE SEQUENCE [LARGE SCALE GENOMIC DNA]</scope>
</reference>
<feature type="region of interest" description="Disordered" evidence="1">
    <location>
        <begin position="58"/>
        <end position="85"/>
    </location>
</feature>
<dbReference type="Pfam" id="PF00226">
    <property type="entry name" value="DnaJ"/>
    <property type="match status" value="1"/>
</dbReference>
<dbReference type="Pfam" id="PF21884">
    <property type="entry name" value="ZUO1-like_ZHD"/>
    <property type="match status" value="1"/>
</dbReference>
<feature type="compositionally biased region" description="Acidic residues" evidence="1">
    <location>
        <begin position="59"/>
        <end position="70"/>
    </location>
</feature>
<dbReference type="PROSITE" id="PS50076">
    <property type="entry name" value="DNAJ_2"/>
    <property type="match status" value="1"/>
</dbReference>
<evidence type="ECO:0000313" key="4">
    <source>
        <dbReference type="Proteomes" id="UP001642464"/>
    </source>
</evidence>
<dbReference type="PROSITE" id="PS00636">
    <property type="entry name" value="DNAJ_1"/>
    <property type="match status" value="1"/>
</dbReference>
<dbReference type="CDD" id="cd06257">
    <property type="entry name" value="DnaJ"/>
    <property type="match status" value="1"/>
</dbReference>
<name>A0ABP0HF60_9DINO</name>
<dbReference type="SMART" id="SM00271">
    <property type="entry name" value="DnaJ"/>
    <property type="match status" value="1"/>
</dbReference>
<dbReference type="PRINTS" id="PR00625">
    <property type="entry name" value="JDOMAIN"/>
</dbReference>
<dbReference type="PANTHER" id="PTHR43999:SF1">
    <property type="entry name" value="DNAJ HOMOLOG SUBFAMILY C MEMBER 2"/>
    <property type="match status" value="1"/>
</dbReference>
<dbReference type="EMBL" id="CAXAMM010000525">
    <property type="protein sequence ID" value="CAK8987799.1"/>
    <property type="molecule type" value="Genomic_DNA"/>
</dbReference>
<feature type="domain" description="J" evidence="2">
    <location>
        <begin position="103"/>
        <end position="173"/>
    </location>
</feature>
<protein>
    <submittedName>
        <fullName evidence="3">DnaJ homolog subfamily C member 2</fullName>
    </submittedName>
</protein>
<dbReference type="Proteomes" id="UP001642464">
    <property type="component" value="Unassembled WGS sequence"/>
</dbReference>
<dbReference type="InterPro" id="IPR001623">
    <property type="entry name" value="DnaJ_domain"/>
</dbReference>
<dbReference type="InterPro" id="IPR036869">
    <property type="entry name" value="J_dom_sf"/>
</dbReference>
<keyword evidence="4" id="KW-1185">Reference proteome</keyword>
<feature type="compositionally biased region" description="Basic and acidic residues" evidence="1">
    <location>
        <begin position="71"/>
        <end position="85"/>
    </location>
</feature>
<evidence type="ECO:0000256" key="1">
    <source>
        <dbReference type="SAM" id="MobiDB-lite"/>
    </source>
</evidence>
<organism evidence="3 4">
    <name type="scientific">Durusdinium trenchii</name>
    <dbReference type="NCBI Taxonomy" id="1381693"/>
    <lineage>
        <taxon>Eukaryota</taxon>
        <taxon>Sar</taxon>
        <taxon>Alveolata</taxon>
        <taxon>Dinophyceae</taxon>
        <taxon>Suessiales</taxon>
        <taxon>Symbiodiniaceae</taxon>
        <taxon>Durusdinium</taxon>
    </lineage>
</organism>
<gene>
    <name evidence="3" type="ORF">SCF082_LOCUS1134</name>
</gene>